<accession>A0A3M2S3W4</accession>
<dbReference type="InterPro" id="IPR011047">
    <property type="entry name" value="Quinoprotein_ADH-like_sf"/>
</dbReference>
<feature type="region of interest" description="Disordered" evidence="1">
    <location>
        <begin position="43"/>
        <end position="72"/>
    </location>
</feature>
<keyword evidence="2" id="KW-0732">Signal</keyword>
<keyword evidence="4" id="KW-1185">Reference proteome</keyword>
<dbReference type="Proteomes" id="UP000277212">
    <property type="component" value="Unassembled WGS sequence"/>
</dbReference>
<evidence type="ECO:0000313" key="4">
    <source>
        <dbReference type="Proteomes" id="UP000277212"/>
    </source>
</evidence>
<evidence type="ECO:0000313" key="3">
    <source>
        <dbReference type="EMBL" id="RMJ12226.1"/>
    </source>
</evidence>
<evidence type="ECO:0000256" key="2">
    <source>
        <dbReference type="SAM" id="SignalP"/>
    </source>
</evidence>
<protein>
    <submittedName>
        <fullName evidence="3">Uncharacterized protein</fullName>
    </submittedName>
</protein>
<evidence type="ECO:0000256" key="1">
    <source>
        <dbReference type="SAM" id="MobiDB-lite"/>
    </source>
</evidence>
<sequence length="524" mass="56598">MAPFLKSVLLLSALSAATAEKIKSSQPLRGKYYVGSPAVRHAMRPKTQYKPSSQSVHRDSGNTRSEDYEGPLGINPKVEAIQMAPPFQMLWDEEDRVLAANQCRENTTCIVSLDPNTYEIEATYPEPGQPSDLSQTLMVYMNLLDGRVTTSTTKRHILNLEIVGTGVNTTFVTKRDIDLSEVTSANEFILATSYDSAGNLWFTTGGFAGAGFPAGDTATLGYVELGGKVHTLKLPDKMIENSFAISGTDVYLLTGPAGSADHADATGSFFYLQPSPDGVKVIAELPYEAGDGIKKGGISRGAGSTPSLLGHKYVAFTDNANDQVNVLVYPQSSSLKNDTKPLCTIPLFEKGFSNNENAAVNHWDGKSTYSMIFSNFYNGPPLAQLRDPPFGDGTDSDPEILNGPFNDLSAVGPGLARIDFDEKTGKCTTRWFNKSIRTTITPILSTKTGLLYMPTQDYKLAQEGSYVYYVSAIDFETGKEVWKVRTGAGSPFSNHFQAPVLTKDGGAGHYVIGGFVKVKDGGKS</sequence>
<proteinExistence type="predicted"/>
<dbReference type="STRING" id="2010991.A0A3M2S3W4"/>
<comment type="caution">
    <text evidence="3">The sequence shown here is derived from an EMBL/GenBank/DDBJ whole genome shotgun (WGS) entry which is preliminary data.</text>
</comment>
<feature type="chain" id="PRO_5018249138" evidence="2">
    <location>
        <begin position="20"/>
        <end position="524"/>
    </location>
</feature>
<organism evidence="3 4">
    <name type="scientific">Fusarium kuroshium</name>
    <dbReference type="NCBI Taxonomy" id="2010991"/>
    <lineage>
        <taxon>Eukaryota</taxon>
        <taxon>Fungi</taxon>
        <taxon>Dikarya</taxon>
        <taxon>Ascomycota</taxon>
        <taxon>Pezizomycotina</taxon>
        <taxon>Sordariomycetes</taxon>
        <taxon>Hypocreomycetidae</taxon>
        <taxon>Hypocreales</taxon>
        <taxon>Nectriaceae</taxon>
        <taxon>Fusarium</taxon>
        <taxon>Fusarium solani species complex</taxon>
    </lineage>
</organism>
<reference evidence="3 4" key="1">
    <citation type="submission" date="2017-06" db="EMBL/GenBank/DDBJ databases">
        <title>Comparative genomic analysis of Ambrosia Fusariam Clade fungi.</title>
        <authorList>
            <person name="Stajich J.E."/>
            <person name="Carrillo J."/>
            <person name="Kijimoto T."/>
            <person name="Eskalen A."/>
            <person name="O'Donnell K."/>
            <person name="Kasson M."/>
        </authorList>
    </citation>
    <scope>NUCLEOTIDE SEQUENCE [LARGE SCALE GENOMIC DNA]</scope>
    <source>
        <strain evidence="3">UCR3666</strain>
    </source>
</reference>
<dbReference type="EMBL" id="NKUJ01000142">
    <property type="protein sequence ID" value="RMJ12226.1"/>
    <property type="molecule type" value="Genomic_DNA"/>
</dbReference>
<name>A0A3M2S3W4_9HYPO</name>
<feature type="compositionally biased region" description="Basic and acidic residues" evidence="1">
    <location>
        <begin position="56"/>
        <end position="67"/>
    </location>
</feature>
<dbReference type="AlphaFoldDB" id="A0A3M2S3W4"/>
<dbReference type="OrthoDB" id="4818326at2759"/>
<gene>
    <name evidence="3" type="ORF">CDV36_008095</name>
</gene>
<feature type="signal peptide" evidence="2">
    <location>
        <begin position="1"/>
        <end position="19"/>
    </location>
</feature>
<dbReference type="SUPFAM" id="SSF50998">
    <property type="entry name" value="Quinoprotein alcohol dehydrogenase-like"/>
    <property type="match status" value="1"/>
</dbReference>